<sequence>MNAFTKAAEIWVPNHTESDRSSHLLASASYYGELGHFAEISATMTFGYGEGLPGSAWQCGHPVLWSDLRSDRFKRSNFISDTGIDSGLAIPIFAGDFLQAVVVLFCGNPGTASGAVEIWQNDTQSPQQLNLMEGYYGLLEQFAAISRNMTIQQGESLPGKAWQLDQPLLLQNLANRHRFIRAHSAEEYGLATGLALPYIDNHKNSHVVCLLSTLGTPIASQYEVWLPDDNQLKFHDGFAIDGSDLHQRYDGDQIERGEGQLGKVWLSGVPQLASQNLPAPVLCLPVINAGRLSGIVRLVL</sequence>
<gene>
    <name evidence="1" type="ORF">WG929_18410</name>
</gene>
<protein>
    <submittedName>
        <fullName evidence="1">GAF domain-containing protein</fullName>
    </submittedName>
</protein>
<keyword evidence="2" id="KW-1185">Reference proteome</keyword>
<reference evidence="1 2" key="1">
    <citation type="submission" date="2024-03" db="EMBL/GenBank/DDBJ databases">
        <title>High-quality draft genome sequence of Oceanobacter sp. wDCs-4.</title>
        <authorList>
            <person name="Dong C."/>
        </authorList>
    </citation>
    <scope>NUCLEOTIDE SEQUENCE [LARGE SCALE GENOMIC DNA]</scope>
    <source>
        <strain evidence="2">wDCs-4</strain>
    </source>
</reference>
<dbReference type="RefSeq" id="WP_416207255.1">
    <property type="nucleotide sequence ID" value="NZ_JBBKTX010000029.1"/>
</dbReference>
<dbReference type="InterPro" id="IPR029016">
    <property type="entry name" value="GAF-like_dom_sf"/>
</dbReference>
<evidence type="ECO:0000313" key="2">
    <source>
        <dbReference type="Proteomes" id="UP001620597"/>
    </source>
</evidence>
<dbReference type="Gene3D" id="3.30.450.40">
    <property type="match status" value="1"/>
</dbReference>
<name>A0ABW8NN16_9GAMM</name>
<evidence type="ECO:0000313" key="1">
    <source>
        <dbReference type="EMBL" id="MFK4754384.1"/>
    </source>
</evidence>
<dbReference type="EMBL" id="JBBKTX010000029">
    <property type="protein sequence ID" value="MFK4754384.1"/>
    <property type="molecule type" value="Genomic_DNA"/>
</dbReference>
<organism evidence="1 2">
    <name type="scientific">Oceanobacter antarcticus</name>
    <dbReference type="NCBI Taxonomy" id="3133425"/>
    <lineage>
        <taxon>Bacteria</taxon>
        <taxon>Pseudomonadati</taxon>
        <taxon>Pseudomonadota</taxon>
        <taxon>Gammaproteobacteria</taxon>
        <taxon>Oceanospirillales</taxon>
        <taxon>Oceanospirillaceae</taxon>
        <taxon>Oceanobacter</taxon>
    </lineage>
</organism>
<accession>A0ABW8NN16</accession>
<dbReference type="SUPFAM" id="SSF55781">
    <property type="entry name" value="GAF domain-like"/>
    <property type="match status" value="1"/>
</dbReference>
<dbReference type="Proteomes" id="UP001620597">
    <property type="component" value="Unassembled WGS sequence"/>
</dbReference>
<comment type="caution">
    <text evidence="1">The sequence shown here is derived from an EMBL/GenBank/DDBJ whole genome shotgun (WGS) entry which is preliminary data.</text>
</comment>
<proteinExistence type="predicted"/>